<reference evidence="8 9" key="1">
    <citation type="submission" date="2019-02" db="EMBL/GenBank/DDBJ databases">
        <title>Genomic Encyclopedia of Type Strains, Phase IV (KMG-IV): sequencing the most valuable type-strain genomes for metagenomic binning, comparative biology and taxonomic classification.</title>
        <authorList>
            <person name="Goeker M."/>
        </authorList>
    </citation>
    <scope>NUCLEOTIDE SEQUENCE [LARGE SCALE GENOMIC DNA]</scope>
    <source>
        <strain evidence="8 9">DSM 18116</strain>
    </source>
</reference>
<dbReference type="PROSITE" id="PS51257">
    <property type="entry name" value="PROKAR_LIPOPROTEIN"/>
    <property type="match status" value="1"/>
</dbReference>
<keyword evidence="9" id="KW-1185">Reference proteome</keyword>
<dbReference type="EMBL" id="SGXA01000003">
    <property type="protein sequence ID" value="RZS69155.1"/>
    <property type="molecule type" value="Genomic_DNA"/>
</dbReference>
<dbReference type="OrthoDB" id="629561at2"/>
<organism evidence="8 9">
    <name type="scientific">Pseudobacter ginsenosidimutans</name>
    <dbReference type="NCBI Taxonomy" id="661488"/>
    <lineage>
        <taxon>Bacteria</taxon>
        <taxon>Pseudomonadati</taxon>
        <taxon>Bacteroidota</taxon>
        <taxon>Chitinophagia</taxon>
        <taxon>Chitinophagales</taxon>
        <taxon>Chitinophagaceae</taxon>
        <taxon>Pseudobacter</taxon>
    </lineage>
</organism>
<evidence type="ECO:0000256" key="4">
    <source>
        <dbReference type="ARBA" id="ARBA00023136"/>
    </source>
</evidence>
<evidence type="ECO:0000313" key="9">
    <source>
        <dbReference type="Proteomes" id="UP000293874"/>
    </source>
</evidence>
<comment type="subcellular location">
    <subcellularLocation>
        <location evidence="1">Cell outer membrane</location>
    </subcellularLocation>
</comment>
<evidence type="ECO:0000256" key="2">
    <source>
        <dbReference type="ARBA" id="ARBA00006275"/>
    </source>
</evidence>
<evidence type="ECO:0000256" key="3">
    <source>
        <dbReference type="ARBA" id="ARBA00022729"/>
    </source>
</evidence>
<proteinExistence type="inferred from homology"/>
<dbReference type="RefSeq" id="WP_130543517.1">
    <property type="nucleotide sequence ID" value="NZ_CP042431.1"/>
</dbReference>
<name>A0A4Q7MLB8_9BACT</name>
<accession>A0A4Q7MLB8</accession>
<sequence length="525" mass="59970">MRYIIVLLMCLTLSSCSKFLEEYTRDLKYAENADDLNKLMIGEAFLNSLSLSIYSQSTMGELTTETGFIAPWLHVMDDDCEQFVADFVETSQPTPLYMLSGFHNWAQSPAVNILNMTWEESSWRKFYKRTGALNAIIFQAAKLAEGGDQSDLLKHLRGEAHFLRAYYYFMLQNIYGSPYRKNTAATDPGVPLKVSEKIEDNFFSRDPNQKVYDQIIADLQMAAGLLDGYNPNTRIRIGIAAVKALQSRVYLYTEQYDKVIDAAKDFETMGYSLVNLNQFVSGSNFTSRGSTETIFTMGTNVMPAVFMNDSLSMWNGDDNRASSFKSSLNLMDSYDPSDLRLNAFFDRAAKSRAWIPAKYRTWRTYNDPDQVSCIFSFRLAEVVLNRAEALAMSGADGEARTELQKLRVMRFSNADISQLPQGNQALVEFIREERRRELCFEGHRWFDLRRYAVNSKYPLSSSFTIRHPAYRYDAQSNTHTQIGNYVLKSIAEDGAAWQVPIPDYAIEFNRGSLTNPVRNVRQLQP</sequence>
<dbReference type="AlphaFoldDB" id="A0A4Q7MLB8"/>
<dbReference type="GO" id="GO:0009279">
    <property type="term" value="C:cell outer membrane"/>
    <property type="evidence" value="ECO:0007669"/>
    <property type="project" value="UniProtKB-SubCell"/>
</dbReference>
<evidence type="ECO:0000256" key="1">
    <source>
        <dbReference type="ARBA" id="ARBA00004442"/>
    </source>
</evidence>
<evidence type="ECO:0000259" key="7">
    <source>
        <dbReference type="Pfam" id="PF14322"/>
    </source>
</evidence>
<dbReference type="Pfam" id="PF14322">
    <property type="entry name" value="SusD-like_3"/>
    <property type="match status" value="1"/>
</dbReference>
<dbReference type="Gene3D" id="1.25.40.390">
    <property type="match status" value="1"/>
</dbReference>
<protein>
    <submittedName>
        <fullName evidence="8">Putative outer membrane starch-binding protein</fullName>
    </submittedName>
</protein>
<gene>
    <name evidence="8" type="ORF">EV199_4981</name>
</gene>
<comment type="similarity">
    <text evidence="2">Belongs to the SusD family.</text>
</comment>
<dbReference type="InterPro" id="IPR033985">
    <property type="entry name" value="SusD-like_N"/>
</dbReference>
<keyword evidence="5" id="KW-0998">Cell outer membrane</keyword>
<keyword evidence="4" id="KW-0472">Membrane</keyword>
<dbReference type="SUPFAM" id="SSF48452">
    <property type="entry name" value="TPR-like"/>
    <property type="match status" value="1"/>
</dbReference>
<evidence type="ECO:0000256" key="5">
    <source>
        <dbReference type="ARBA" id="ARBA00023237"/>
    </source>
</evidence>
<dbReference type="InterPro" id="IPR012944">
    <property type="entry name" value="SusD_RagB_dom"/>
</dbReference>
<dbReference type="Proteomes" id="UP000293874">
    <property type="component" value="Unassembled WGS sequence"/>
</dbReference>
<feature type="domain" description="SusD-like N-terminal" evidence="7">
    <location>
        <begin position="119"/>
        <end position="251"/>
    </location>
</feature>
<evidence type="ECO:0000259" key="6">
    <source>
        <dbReference type="Pfam" id="PF07980"/>
    </source>
</evidence>
<keyword evidence="3" id="KW-0732">Signal</keyword>
<evidence type="ECO:0000313" key="8">
    <source>
        <dbReference type="EMBL" id="RZS69155.1"/>
    </source>
</evidence>
<comment type="caution">
    <text evidence="8">The sequence shown here is derived from an EMBL/GenBank/DDBJ whole genome shotgun (WGS) entry which is preliminary data.</text>
</comment>
<feature type="domain" description="RagB/SusD" evidence="6">
    <location>
        <begin position="372"/>
        <end position="511"/>
    </location>
</feature>
<dbReference type="Pfam" id="PF07980">
    <property type="entry name" value="SusD_RagB"/>
    <property type="match status" value="1"/>
</dbReference>
<dbReference type="InterPro" id="IPR011990">
    <property type="entry name" value="TPR-like_helical_dom_sf"/>
</dbReference>